<evidence type="ECO:0000256" key="2">
    <source>
        <dbReference type="ARBA" id="ARBA00022741"/>
    </source>
</evidence>
<dbReference type="SUPFAM" id="SSF52540">
    <property type="entry name" value="P-loop containing nucleoside triphosphate hydrolases"/>
    <property type="match status" value="1"/>
</dbReference>
<comment type="catalytic activity">
    <reaction evidence="7">
        <text>Couples ATP hydrolysis with the unwinding of duplex DNA by translocating in the 3'-5' direction.</text>
        <dbReference type="EC" id="5.6.2.4"/>
    </reaction>
</comment>
<comment type="similarity">
    <text evidence="1">Belongs to the helicase family. UvrD subfamily.</text>
</comment>
<dbReference type="InterPro" id="IPR014016">
    <property type="entry name" value="UvrD-like_ATP-bd"/>
</dbReference>
<dbReference type="Pfam" id="PF00580">
    <property type="entry name" value="UvrD-helicase"/>
    <property type="match status" value="1"/>
</dbReference>
<feature type="domain" description="UvrD-like helicase ATP-binding" evidence="11">
    <location>
        <begin position="18"/>
        <end position="479"/>
    </location>
</feature>
<dbReference type="RefSeq" id="WP_264429559.1">
    <property type="nucleotide sequence ID" value="NZ_CP080627.1"/>
</dbReference>
<gene>
    <name evidence="12" type="ORF">K1Y77_16210</name>
</gene>
<evidence type="ECO:0000256" key="3">
    <source>
        <dbReference type="ARBA" id="ARBA00022801"/>
    </source>
</evidence>
<accession>A0ABY6JP52</accession>
<sequence length="709" mass="79799">MLEEPRRYSDFFASVAASPLTEEQTAAAVCFEDRLLLVAAAGSGKTQTMVARAGYAVLSGQARPEEIVMLAFNKDAALELDERVKTRLLPAIEGADAITCTTFHSLALRIIGESTGRKPSVGSQLDKGQDIGVVAHILSQLIAESNSYRAMWFLYSIVLGHSAGEYEKAASDEAKPQLTITDPDAIITQRGEVVRSQEERIIADWLSLHGINYRYEATYPHPTADEHHRDYRPDFYYPEIDLYHEHFALDARGQPPARFKGYLDGVEWKRVLHHQHQTALFETTSYGLRQGDDLERLKAELSARGLNPVANANNLVNPTDPVEVPEFAKLARMFIIRYKGQMLNVDALRTSLDERPFPVRDRQFLNLFEPILERWNQRLADEGAVDYEDMLNQAAKHLENGEWQSPFRTIMVDEFQDTSPARANIIRGLAGENVTLAAVGDDFQSIYRFAGADIRNMTQFEQRFGKARTLYLTKTFRSPQSLNDLASAFVTRNPDQLNKSVFSANSASGPRVHFRAYAHGAAQSSLDDQLDKLAVQARKQHVSLSVFLLGRYKHDRPGNLSAIKRRHHGALDIRFLTVHASKGLEADYVFLLNVHNTELGFPMRRPEDELLGFVMPPDEAYEHAEERRLLYVAITRAKRQAVLVAEEGRISDFVFELSDLGMGAILDHRRLVEITPCPACEDGRLIPKITTRGESISCSQHPHCVYKPL</sequence>
<keyword evidence="13" id="KW-1185">Reference proteome</keyword>
<evidence type="ECO:0000256" key="5">
    <source>
        <dbReference type="ARBA" id="ARBA00022840"/>
    </source>
</evidence>
<evidence type="ECO:0000256" key="6">
    <source>
        <dbReference type="ARBA" id="ARBA00023235"/>
    </source>
</evidence>
<evidence type="ECO:0000256" key="4">
    <source>
        <dbReference type="ARBA" id="ARBA00022806"/>
    </source>
</evidence>
<protein>
    <recommendedName>
        <fullName evidence="8">DNA 3'-5' helicase</fullName>
        <ecNumber evidence="8">5.6.2.4</ecNumber>
    </recommendedName>
</protein>
<reference evidence="12 13" key="1">
    <citation type="journal article" date="2022" name="Antonie Van Leeuwenhoek">
        <title>Whole genome sequencing of the halophilic Halomonas qaidamensis XH36, a novel species strain with high ectoine production.</title>
        <authorList>
            <person name="Zhang T."/>
            <person name="Cui T."/>
            <person name="Cao Y."/>
            <person name="Li Y."/>
            <person name="Li F."/>
            <person name="Zhu D."/>
            <person name="Xing J."/>
        </authorList>
    </citation>
    <scope>NUCLEOTIDE SEQUENCE [LARGE SCALE GENOMIC DNA]</scope>
    <source>
        <strain evidence="12 13">XH36</strain>
    </source>
</reference>
<evidence type="ECO:0000256" key="8">
    <source>
        <dbReference type="ARBA" id="ARBA00034808"/>
    </source>
</evidence>
<dbReference type="InterPro" id="IPR014017">
    <property type="entry name" value="DNA_helicase_UvrD-like_C"/>
</dbReference>
<evidence type="ECO:0000256" key="10">
    <source>
        <dbReference type="PROSITE-ProRule" id="PRU00560"/>
    </source>
</evidence>
<keyword evidence="6" id="KW-0413">Isomerase</keyword>
<proteinExistence type="inferred from homology"/>
<name>A0ABY6JP52_9GAMM</name>
<dbReference type="Pfam" id="PF13361">
    <property type="entry name" value="UvrD_C"/>
    <property type="match status" value="1"/>
</dbReference>
<dbReference type="Gene3D" id="3.40.91.30">
    <property type="match status" value="1"/>
</dbReference>
<evidence type="ECO:0000313" key="13">
    <source>
        <dbReference type="Proteomes" id="UP001163082"/>
    </source>
</evidence>
<keyword evidence="5 10" id="KW-0067">ATP-binding</keyword>
<dbReference type="Proteomes" id="UP001163082">
    <property type="component" value="Chromosome"/>
</dbReference>
<dbReference type="PROSITE" id="PS51198">
    <property type="entry name" value="UVRD_HELICASE_ATP_BIND"/>
    <property type="match status" value="1"/>
</dbReference>
<dbReference type="EC" id="5.6.2.4" evidence="8"/>
<dbReference type="InterPro" id="IPR013986">
    <property type="entry name" value="DExx_box_DNA_helicase_dom_sf"/>
</dbReference>
<dbReference type="PANTHER" id="PTHR11070">
    <property type="entry name" value="UVRD / RECB / PCRA DNA HELICASE FAMILY MEMBER"/>
    <property type="match status" value="1"/>
</dbReference>
<organism evidence="12 13">
    <name type="scientific">Halomonas qaidamensis</name>
    <dbReference type="NCBI Taxonomy" id="2866211"/>
    <lineage>
        <taxon>Bacteria</taxon>
        <taxon>Pseudomonadati</taxon>
        <taxon>Pseudomonadota</taxon>
        <taxon>Gammaproteobacteria</taxon>
        <taxon>Oceanospirillales</taxon>
        <taxon>Halomonadaceae</taxon>
        <taxon>Halomonas</taxon>
    </lineage>
</organism>
<keyword evidence="3 10" id="KW-0378">Hydrolase</keyword>
<evidence type="ECO:0000256" key="9">
    <source>
        <dbReference type="ARBA" id="ARBA00048988"/>
    </source>
</evidence>
<keyword evidence="4 10" id="KW-0347">Helicase</keyword>
<evidence type="ECO:0000256" key="1">
    <source>
        <dbReference type="ARBA" id="ARBA00009922"/>
    </source>
</evidence>
<feature type="binding site" evidence="10">
    <location>
        <begin position="39"/>
        <end position="46"/>
    </location>
    <ligand>
        <name>ATP</name>
        <dbReference type="ChEBI" id="CHEBI:30616"/>
    </ligand>
</feature>
<keyword evidence="2 10" id="KW-0547">Nucleotide-binding</keyword>
<evidence type="ECO:0000259" key="11">
    <source>
        <dbReference type="PROSITE" id="PS51198"/>
    </source>
</evidence>
<dbReference type="InterPro" id="IPR000212">
    <property type="entry name" value="DNA_helicase_UvrD/REP"/>
</dbReference>
<dbReference type="InterPro" id="IPR027417">
    <property type="entry name" value="P-loop_NTPase"/>
</dbReference>
<evidence type="ECO:0000256" key="7">
    <source>
        <dbReference type="ARBA" id="ARBA00034617"/>
    </source>
</evidence>
<dbReference type="EMBL" id="CP080627">
    <property type="protein sequence ID" value="UYV18966.1"/>
    <property type="molecule type" value="Genomic_DNA"/>
</dbReference>
<evidence type="ECO:0000313" key="12">
    <source>
        <dbReference type="EMBL" id="UYV18966.1"/>
    </source>
</evidence>
<comment type="catalytic activity">
    <reaction evidence="9">
        <text>ATP + H2O = ADP + phosphate + H(+)</text>
        <dbReference type="Rhea" id="RHEA:13065"/>
        <dbReference type="ChEBI" id="CHEBI:15377"/>
        <dbReference type="ChEBI" id="CHEBI:15378"/>
        <dbReference type="ChEBI" id="CHEBI:30616"/>
        <dbReference type="ChEBI" id="CHEBI:43474"/>
        <dbReference type="ChEBI" id="CHEBI:456216"/>
        <dbReference type="EC" id="5.6.2.4"/>
    </reaction>
</comment>
<dbReference type="PANTHER" id="PTHR11070:SF63">
    <property type="entry name" value="DNA HELICASE IV"/>
    <property type="match status" value="1"/>
</dbReference>
<dbReference type="CDD" id="cd17932">
    <property type="entry name" value="DEXQc_UvrD"/>
    <property type="match status" value="1"/>
</dbReference>
<dbReference type="Gene3D" id="3.40.50.300">
    <property type="entry name" value="P-loop containing nucleotide triphosphate hydrolases"/>
    <property type="match status" value="3"/>
</dbReference>
<dbReference type="Gene3D" id="1.10.10.160">
    <property type="match status" value="1"/>
</dbReference>